<keyword evidence="3" id="KW-1185">Reference proteome</keyword>
<gene>
    <name evidence="2" type="ORF">SNE25_23960</name>
</gene>
<feature type="chain" id="PRO_5046566931" evidence="1">
    <location>
        <begin position="21"/>
        <end position="223"/>
    </location>
</feature>
<name>A0ABZ0TGR4_9SPHI</name>
<evidence type="ECO:0000256" key="1">
    <source>
        <dbReference type="SAM" id="SignalP"/>
    </source>
</evidence>
<proteinExistence type="predicted"/>
<dbReference type="RefSeq" id="WP_321561547.1">
    <property type="nucleotide sequence ID" value="NZ_CP139558.1"/>
</dbReference>
<feature type="signal peptide" evidence="1">
    <location>
        <begin position="1"/>
        <end position="20"/>
    </location>
</feature>
<dbReference type="InterPro" id="IPR024284">
    <property type="entry name" value="DUF3826"/>
</dbReference>
<keyword evidence="1" id="KW-0732">Signal</keyword>
<evidence type="ECO:0000313" key="3">
    <source>
        <dbReference type="Proteomes" id="UP001324380"/>
    </source>
</evidence>
<reference evidence="2 3" key="1">
    <citation type="submission" date="2023-11" db="EMBL/GenBank/DDBJ databases">
        <title>Analysis of the Genomes of Mucilaginibacter gossypii cycad 4 and M. sabulilitoris SNA2: microbes with the potential for plant growth promotion.</title>
        <authorList>
            <person name="Hirsch A.M."/>
            <person name="Humm E."/>
            <person name="Rubbi M."/>
            <person name="Del Vecchio G."/>
            <person name="Ha S.M."/>
            <person name="Pellegrini M."/>
            <person name="Gunsalus R.P."/>
        </authorList>
    </citation>
    <scope>NUCLEOTIDE SEQUENCE [LARGE SCALE GENOMIC DNA]</scope>
    <source>
        <strain evidence="2 3">SNA2</strain>
    </source>
</reference>
<organism evidence="2 3">
    <name type="scientific">Mucilaginibacter sabulilitoris</name>
    <dbReference type="NCBI Taxonomy" id="1173583"/>
    <lineage>
        <taxon>Bacteria</taxon>
        <taxon>Pseudomonadati</taxon>
        <taxon>Bacteroidota</taxon>
        <taxon>Sphingobacteriia</taxon>
        <taxon>Sphingobacteriales</taxon>
        <taxon>Sphingobacteriaceae</taxon>
        <taxon>Mucilaginibacter</taxon>
    </lineage>
</organism>
<dbReference type="EMBL" id="CP139558">
    <property type="protein sequence ID" value="WPU92385.1"/>
    <property type="molecule type" value="Genomic_DNA"/>
</dbReference>
<dbReference type="Proteomes" id="UP001324380">
    <property type="component" value="Chromosome"/>
</dbReference>
<sequence length="223" mass="25485">MRKYIITLMITFSGVMLACAQTSPAANSQDSYTQVITLRSGKIVDALGITDSVKFKKVLDIIVDQYRDLNNIYEERNAKRKQIKEQAGDDKTAANAKMADIDSNVNKQLKVLHSAYLSKLSTQLNAEQIDKVKDGMTYRVYPITYTAYQDELPNLTEEQKGKIKGWLIEARENAIDAESSEKKHAWFGKFKGRINNYLSAQGYDMKKEGEEWQKRIKERNAKN</sequence>
<evidence type="ECO:0000313" key="2">
    <source>
        <dbReference type="EMBL" id="WPU92385.1"/>
    </source>
</evidence>
<protein>
    <submittedName>
        <fullName evidence="2">DUF3826 domain-containing protein</fullName>
    </submittedName>
</protein>
<dbReference type="PROSITE" id="PS51257">
    <property type="entry name" value="PROKAR_LIPOPROTEIN"/>
    <property type="match status" value="1"/>
</dbReference>
<dbReference type="Pfam" id="PF12875">
    <property type="entry name" value="DUF3826"/>
    <property type="match status" value="1"/>
</dbReference>
<accession>A0ABZ0TGR4</accession>